<feature type="signal peptide" evidence="1">
    <location>
        <begin position="1"/>
        <end position="21"/>
    </location>
</feature>
<accession>A0ABU3VUT5</accession>
<protein>
    <recommendedName>
        <fullName evidence="4">DUF4375 domain-containing protein</fullName>
    </recommendedName>
</protein>
<proteinExistence type="predicted"/>
<reference evidence="2 3" key="1">
    <citation type="submission" date="2023-10" db="EMBL/GenBank/DDBJ databases">
        <title>Characteristics and mechanism of a salt-tolerant marine origin heterotrophic nitrifying- aerobic denitrifying bacteria Marinobacter xestospongiae HN1.</title>
        <authorList>
            <person name="Qi R."/>
        </authorList>
    </citation>
    <scope>NUCLEOTIDE SEQUENCE [LARGE SCALE GENOMIC DNA]</scope>
    <source>
        <strain evidence="2 3">HN1</strain>
    </source>
</reference>
<gene>
    <name evidence="2" type="ORF">RYS15_05030</name>
</gene>
<sequence length="196" mass="22347">MTPTRVLAALLAGLAISAVQAQEYGTNPMPQDIASLSSSDYTVIERFADTFRGNGSMNPGLYRVCDRYTLMLNPAAQRQEFPDQHYTIPADDPLFEELLELAAKTRHAYCNVDYDGIAEQALAAFLSDPAFNRRYLPAMRRISRHKPEPGDQNRAYQGFDRALENYLRAQRQPLLDRYFARVQELHDRYFACEGCQ</sequence>
<keyword evidence="3" id="KW-1185">Reference proteome</keyword>
<name>A0ABU3VUT5_9GAMM</name>
<dbReference type="Proteomes" id="UP001269819">
    <property type="component" value="Unassembled WGS sequence"/>
</dbReference>
<evidence type="ECO:0008006" key="4">
    <source>
        <dbReference type="Google" id="ProtNLM"/>
    </source>
</evidence>
<comment type="caution">
    <text evidence="2">The sequence shown here is derived from an EMBL/GenBank/DDBJ whole genome shotgun (WGS) entry which is preliminary data.</text>
</comment>
<dbReference type="RefSeq" id="WP_316972889.1">
    <property type="nucleotide sequence ID" value="NZ_JAWIIJ010000003.1"/>
</dbReference>
<feature type="chain" id="PRO_5045646959" description="DUF4375 domain-containing protein" evidence="1">
    <location>
        <begin position="22"/>
        <end position="196"/>
    </location>
</feature>
<organism evidence="2 3">
    <name type="scientific">Marinobacter xestospongiae</name>
    <dbReference type="NCBI Taxonomy" id="994319"/>
    <lineage>
        <taxon>Bacteria</taxon>
        <taxon>Pseudomonadati</taxon>
        <taxon>Pseudomonadota</taxon>
        <taxon>Gammaproteobacteria</taxon>
        <taxon>Pseudomonadales</taxon>
        <taxon>Marinobacteraceae</taxon>
        <taxon>Marinobacter</taxon>
    </lineage>
</organism>
<evidence type="ECO:0000256" key="1">
    <source>
        <dbReference type="SAM" id="SignalP"/>
    </source>
</evidence>
<dbReference type="EMBL" id="JAWIIJ010000003">
    <property type="protein sequence ID" value="MDV2078033.1"/>
    <property type="molecule type" value="Genomic_DNA"/>
</dbReference>
<evidence type="ECO:0000313" key="2">
    <source>
        <dbReference type="EMBL" id="MDV2078033.1"/>
    </source>
</evidence>
<evidence type="ECO:0000313" key="3">
    <source>
        <dbReference type="Proteomes" id="UP001269819"/>
    </source>
</evidence>
<keyword evidence="1" id="KW-0732">Signal</keyword>